<gene>
    <name evidence="7" type="ORF">TrCOL_g11726</name>
</gene>
<comment type="caution">
    <text evidence="7">The sequence shown here is derived from an EMBL/GenBank/DDBJ whole genome shotgun (WGS) entry which is preliminary data.</text>
</comment>
<keyword evidence="2" id="KW-0865">Zymogen</keyword>
<reference evidence="8" key="1">
    <citation type="journal article" date="2023" name="Commun. Biol.">
        <title>Genome analysis of Parmales, the sister group of diatoms, reveals the evolutionary specialization of diatoms from phago-mixotrophs to photoautotrophs.</title>
        <authorList>
            <person name="Ban H."/>
            <person name="Sato S."/>
            <person name="Yoshikawa S."/>
            <person name="Yamada K."/>
            <person name="Nakamura Y."/>
            <person name="Ichinomiya M."/>
            <person name="Sato N."/>
            <person name="Blanc-Mathieu R."/>
            <person name="Endo H."/>
            <person name="Kuwata A."/>
            <person name="Ogata H."/>
        </authorList>
    </citation>
    <scope>NUCLEOTIDE SEQUENCE [LARGE SCALE GENOMIC DNA]</scope>
</reference>
<dbReference type="Proteomes" id="UP001165065">
    <property type="component" value="Unassembled WGS sequence"/>
</dbReference>
<dbReference type="SUPFAM" id="SSF54001">
    <property type="entry name" value="Cysteine proteinases"/>
    <property type="match status" value="1"/>
</dbReference>
<dbReference type="GO" id="GO:0006508">
    <property type="term" value="P:proteolysis"/>
    <property type="evidence" value="ECO:0007669"/>
    <property type="project" value="InterPro"/>
</dbReference>
<dbReference type="SMART" id="SM00645">
    <property type="entry name" value="Pept_C1"/>
    <property type="match status" value="1"/>
</dbReference>
<dbReference type="PANTHER" id="PTHR12411">
    <property type="entry name" value="CYSTEINE PROTEASE FAMILY C1-RELATED"/>
    <property type="match status" value="1"/>
</dbReference>
<dbReference type="PROSITE" id="PS00139">
    <property type="entry name" value="THIOL_PROTEASE_CYS"/>
    <property type="match status" value="1"/>
</dbReference>
<dbReference type="GO" id="GO:0008234">
    <property type="term" value="F:cysteine-type peptidase activity"/>
    <property type="evidence" value="ECO:0007669"/>
    <property type="project" value="InterPro"/>
</dbReference>
<feature type="domain" description="Cathepsin propeptide inhibitor" evidence="6">
    <location>
        <begin position="144"/>
        <end position="207"/>
    </location>
</feature>
<dbReference type="InterPro" id="IPR013201">
    <property type="entry name" value="Prot_inhib_I29"/>
</dbReference>
<dbReference type="Gene3D" id="3.90.70.10">
    <property type="entry name" value="Cysteine proteinases"/>
    <property type="match status" value="1"/>
</dbReference>
<evidence type="ECO:0000259" key="5">
    <source>
        <dbReference type="SMART" id="SM00645"/>
    </source>
</evidence>
<keyword evidence="4" id="KW-0472">Membrane</keyword>
<dbReference type="InterPro" id="IPR039417">
    <property type="entry name" value="Peptidase_C1A_papain-like"/>
</dbReference>
<sequence length="543" mass="59959">MLSSTFAKRRSFEDIESSDSDEDCAPTFESDHMDFEISLNKAKKFLQTGGTFRKTLRGGHYVVPLTLENILLFFVVASATFFVVAFTAVELNTTDYSSTEITFARSLSTNSDLVFFHPAHNTTTDDDDYFFSVDRKEEDLWFDFVSYASTFNKTYDSSAEAEKRYDNWLSARSAVKALNDAYGPCPLTKTQHIFGFNFFSDFNEEEFGAMLISPPESIRANQAYEEEADGADDSNEQACGFWCTLWILITGSSFSGSNVASPKYSWSSLPTSLDWRDYGVVSETTVQQSSCGACWAIAAAQTIESKLYMESGEWVNLCTSEIVSCDQSGTLGCDGGWPQNAYSYVAGKGTGIWDDGGGCEDDYDDLFKALYENDKADVCAAITEMEEEGGEEDGEVKTGESTASLPFISGYEYATQPCTCYVLGNRGCDCEEQDEQLMARNIASYGPAAVCLDASALRNYVGGILSAKDQSLYCSSNYKDMDHCLIVIGYHLASSGDDDDVSYWILKNQWGTNWGAQGIAYLEFGYNLCGLANDVSMPKVGWE</sequence>
<dbReference type="InterPro" id="IPR000668">
    <property type="entry name" value="Peptidase_C1A_C"/>
</dbReference>
<evidence type="ECO:0000313" key="7">
    <source>
        <dbReference type="EMBL" id="GMI37405.1"/>
    </source>
</evidence>
<evidence type="ECO:0000256" key="2">
    <source>
        <dbReference type="ARBA" id="ARBA00023145"/>
    </source>
</evidence>
<organism evidence="7 8">
    <name type="scientific">Triparma columacea</name>
    <dbReference type="NCBI Taxonomy" id="722753"/>
    <lineage>
        <taxon>Eukaryota</taxon>
        <taxon>Sar</taxon>
        <taxon>Stramenopiles</taxon>
        <taxon>Ochrophyta</taxon>
        <taxon>Bolidophyceae</taxon>
        <taxon>Parmales</taxon>
        <taxon>Triparmaceae</taxon>
        <taxon>Triparma</taxon>
    </lineage>
</organism>
<dbReference type="AlphaFoldDB" id="A0A9W7L724"/>
<dbReference type="SMART" id="SM00848">
    <property type="entry name" value="Inhibitor_I29"/>
    <property type="match status" value="1"/>
</dbReference>
<evidence type="ECO:0000259" key="6">
    <source>
        <dbReference type="SMART" id="SM00848"/>
    </source>
</evidence>
<keyword evidence="8" id="KW-1185">Reference proteome</keyword>
<accession>A0A9W7L724</accession>
<protein>
    <submittedName>
        <fullName evidence="7">Uncharacterized protein</fullName>
    </submittedName>
</protein>
<dbReference type="InterPro" id="IPR000169">
    <property type="entry name" value="Pept_cys_AS"/>
</dbReference>
<dbReference type="Pfam" id="PF00112">
    <property type="entry name" value="Peptidase_C1"/>
    <property type="match status" value="1"/>
</dbReference>
<dbReference type="InterPro" id="IPR013128">
    <property type="entry name" value="Peptidase_C1A"/>
</dbReference>
<evidence type="ECO:0000256" key="3">
    <source>
        <dbReference type="ARBA" id="ARBA00023157"/>
    </source>
</evidence>
<keyword evidence="3" id="KW-1015">Disulfide bond</keyword>
<dbReference type="Pfam" id="PF08246">
    <property type="entry name" value="Inhibitor_I29"/>
    <property type="match status" value="1"/>
</dbReference>
<feature type="domain" description="Peptidase C1A papain C-terminal" evidence="5">
    <location>
        <begin position="269"/>
        <end position="539"/>
    </location>
</feature>
<dbReference type="InterPro" id="IPR038765">
    <property type="entry name" value="Papain-like_cys_pep_sf"/>
</dbReference>
<dbReference type="OrthoDB" id="190265at2759"/>
<feature type="transmembrane region" description="Helical" evidence="4">
    <location>
        <begin position="70"/>
        <end position="89"/>
    </location>
</feature>
<comment type="similarity">
    <text evidence="1">Belongs to the peptidase C1 family.</text>
</comment>
<keyword evidence="4" id="KW-1133">Transmembrane helix</keyword>
<dbReference type="CDD" id="cd02248">
    <property type="entry name" value="Peptidase_C1A"/>
    <property type="match status" value="1"/>
</dbReference>
<keyword evidence="4" id="KW-0812">Transmembrane</keyword>
<name>A0A9W7L724_9STRA</name>
<proteinExistence type="inferred from homology"/>
<evidence type="ECO:0000313" key="8">
    <source>
        <dbReference type="Proteomes" id="UP001165065"/>
    </source>
</evidence>
<dbReference type="EMBL" id="BRYA01000073">
    <property type="protein sequence ID" value="GMI37405.1"/>
    <property type="molecule type" value="Genomic_DNA"/>
</dbReference>
<evidence type="ECO:0000256" key="1">
    <source>
        <dbReference type="ARBA" id="ARBA00008455"/>
    </source>
</evidence>
<evidence type="ECO:0000256" key="4">
    <source>
        <dbReference type="SAM" id="Phobius"/>
    </source>
</evidence>